<organism evidence="1">
    <name type="scientific">Rhizophora mucronata</name>
    <name type="common">Asiatic mangrove</name>
    <dbReference type="NCBI Taxonomy" id="61149"/>
    <lineage>
        <taxon>Eukaryota</taxon>
        <taxon>Viridiplantae</taxon>
        <taxon>Streptophyta</taxon>
        <taxon>Embryophyta</taxon>
        <taxon>Tracheophyta</taxon>
        <taxon>Spermatophyta</taxon>
        <taxon>Magnoliopsida</taxon>
        <taxon>eudicotyledons</taxon>
        <taxon>Gunneridae</taxon>
        <taxon>Pentapetalae</taxon>
        <taxon>rosids</taxon>
        <taxon>fabids</taxon>
        <taxon>Malpighiales</taxon>
        <taxon>Rhizophoraceae</taxon>
        <taxon>Rhizophora</taxon>
    </lineage>
</organism>
<accession>A0A2P2PV21</accession>
<evidence type="ECO:0000313" key="1">
    <source>
        <dbReference type="EMBL" id="MBX58568.1"/>
    </source>
</evidence>
<dbReference type="EMBL" id="GGEC01078084">
    <property type="protein sequence ID" value="MBX58568.1"/>
    <property type="molecule type" value="Transcribed_RNA"/>
</dbReference>
<protein>
    <submittedName>
        <fullName evidence="1">Uncharacterized protein</fullName>
    </submittedName>
</protein>
<dbReference type="AlphaFoldDB" id="A0A2P2PV21"/>
<name>A0A2P2PV21_RHIMU</name>
<proteinExistence type="predicted"/>
<reference evidence="1" key="1">
    <citation type="submission" date="2018-02" db="EMBL/GenBank/DDBJ databases">
        <title>Rhizophora mucronata_Transcriptome.</title>
        <authorList>
            <person name="Meera S.P."/>
            <person name="Sreeshan A."/>
            <person name="Augustine A."/>
        </authorList>
    </citation>
    <scope>NUCLEOTIDE SEQUENCE</scope>
    <source>
        <tissue evidence="1">Leaf</tissue>
    </source>
</reference>
<sequence>MYISYRSQILRIVGSKKVCTSMLTIYIFQVQATCGNIREQDTDSLTRLLLQRYSFSSSPFSLFSSIAVDSVVGLRVVGFESFINSSWPLKLTSLRTLS</sequence>